<evidence type="ECO:0000256" key="7">
    <source>
        <dbReference type="SAM" id="Phobius"/>
    </source>
</evidence>
<organism evidence="9 10">
    <name type="scientific">Paenibacillus sambharensis</name>
    <dbReference type="NCBI Taxonomy" id="1803190"/>
    <lineage>
        <taxon>Bacteria</taxon>
        <taxon>Bacillati</taxon>
        <taxon>Bacillota</taxon>
        <taxon>Bacilli</taxon>
        <taxon>Bacillales</taxon>
        <taxon>Paenibacillaceae</taxon>
        <taxon>Paenibacillus</taxon>
    </lineage>
</organism>
<evidence type="ECO:0000259" key="8">
    <source>
        <dbReference type="Pfam" id="PF02687"/>
    </source>
</evidence>
<evidence type="ECO:0000313" key="9">
    <source>
        <dbReference type="EMBL" id="PZD97575.1"/>
    </source>
</evidence>
<feature type="transmembrane region" description="Helical" evidence="7">
    <location>
        <begin position="298"/>
        <end position="319"/>
    </location>
</feature>
<keyword evidence="3 7" id="KW-0812">Transmembrane</keyword>
<comment type="subcellular location">
    <subcellularLocation>
        <location evidence="1">Cell membrane</location>
        <topology evidence="1">Multi-pass membrane protein</topology>
    </subcellularLocation>
</comment>
<evidence type="ECO:0000256" key="4">
    <source>
        <dbReference type="ARBA" id="ARBA00022989"/>
    </source>
</evidence>
<keyword evidence="10" id="KW-1185">Reference proteome</keyword>
<dbReference type="InterPro" id="IPR050250">
    <property type="entry name" value="Macrolide_Exporter_MacB"/>
</dbReference>
<dbReference type="InterPro" id="IPR003838">
    <property type="entry name" value="ABC3_permease_C"/>
</dbReference>
<evidence type="ECO:0000256" key="6">
    <source>
        <dbReference type="ARBA" id="ARBA00038076"/>
    </source>
</evidence>
<evidence type="ECO:0000256" key="3">
    <source>
        <dbReference type="ARBA" id="ARBA00022692"/>
    </source>
</evidence>
<feature type="transmembrane region" description="Helical" evidence="7">
    <location>
        <begin position="339"/>
        <end position="359"/>
    </location>
</feature>
<feature type="transmembrane region" description="Helical" evidence="7">
    <location>
        <begin position="736"/>
        <end position="764"/>
    </location>
</feature>
<evidence type="ECO:0000256" key="1">
    <source>
        <dbReference type="ARBA" id="ARBA00004651"/>
    </source>
</evidence>
<dbReference type="PANTHER" id="PTHR30572:SF4">
    <property type="entry name" value="ABC TRANSPORTER PERMEASE YTRF"/>
    <property type="match status" value="1"/>
</dbReference>
<gene>
    <name evidence="9" type="ORF">DNH61_01505</name>
</gene>
<feature type="transmembrane region" description="Helical" evidence="7">
    <location>
        <begin position="407"/>
        <end position="427"/>
    </location>
</feature>
<feature type="transmembrane region" description="Helical" evidence="7">
    <location>
        <begin position="690"/>
        <end position="715"/>
    </location>
</feature>
<comment type="caution">
    <text evidence="9">The sequence shown here is derived from an EMBL/GenBank/DDBJ whole genome shotgun (WGS) entry which is preliminary data.</text>
</comment>
<accession>A0A2W1LS21</accession>
<protein>
    <recommendedName>
        <fullName evidence="8">ABC3 transporter permease C-terminal domain-containing protein</fullName>
    </recommendedName>
</protein>
<sequence>MSGRWRYAMVPLAFKLLMARKKWFLTMVISFAVVLTSVTTILSSSRMIQGEITRTAIEQYGQFSCVLLDKPKEQADDSYGQFVLTGSIQVSESRTAAIGWVNSEYMDLGHLKLTTGRLPVTDSEVAIERHYLALLDADWQVGTAKQLIIDGEPRLLQLTGIVDNYSARWSVDTRKTTFPNLFVSSVWAQSNTTSHWLIPYNQGESPKINETKAYQLINTYDRHGFINDHLFQNGLRDLGPLAITSVFMQTAVLIISLLSIVTLQTFYQAKRHLKYAVLKSLGGTTGHLYKLGLLQTTFIYFIGAGLAVPLTLLLQSFMLKGIYTGNLITGHFSDSFRSTLLWVSLLYVFMVSSSCFAIWQHRDKSMKEMLAAGTSGSSLAHGWIAAIRSFRFKQLLRQMAVYPQQTFLSFMTITVAIIVLLFANVFAREAAGIGATDIDYYLSAQETIYSTTIDGHTVLLSQDLTYSPDEVKRLEALNGVALVIKEPSMQDVRLSIQRHTMTPSLQDWIAKYSSSMNHQEGTSVTYQEEVILPNVRYMLRQPVKGSPSPEDAEVPSVMLYIQGMPVEECEKLTGSTLKLSKSVLDEDGNPSGGSWNFLIAQVRGEPYQESTDHYTITHDEITIVLDEAYALEQGITRGYRDLSIYTKERLTVAEKQQIYDQVYALAAGTPGGLFQHVPDLLQNSARMSSIIYRLGAVTFYTALILSLLCLAIVMYGKYQQHRRYWGIYRSLGMRLIHIHSCLLVEMLAYFMLAALISAGFYALMLLTNNLSHPTIVYMRIFVLVLSAVLTFIIGISLLVKRRIGREAIAAKLRIEE</sequence>
<dbReference type="GO" id="GO:0022857">
    <property type="term" value="F:transmembrane transporter activity"/>
    <property type="evidence" value="ECO:0007669"/>
    <property type="project" value="TreeGrafter"/>
</dbReference>
<name>A0A2W1LS21_9BACL</name>
<keyword evidence="4 7" id="KW-1133">Transmembrane helix</keyword>
<proteinExistence type="inferred from homology"/>
<dbReference type="EMBL" id="QKRB01000010">
    <property type="protein sequence ID" value="PZD97575.1"/>
    <property type="molecule type" value="Genomic_DNA"/>
</dbReference>
<feature type="domain" description="ABC3 transporter permease C-terminal" evidence="8">
    <location>
        <begin position="250"/>
        <end position="359"/>
    </location>
</feature>
<comment type="similarity">
    <text evidence="6">Belongs to the ABC-4 integral membrane protein family.</text>
</comment>
<dbReference type="GO" id="GO:0005886">
    <property type="term" value="C:plasma membrane"/>
    <property type="evidence" value="ECO:0007669"/>
    <property type="project" value="UniProtKB-SubCell"/>
</dbReference>
<evidence type="ECO:0000256" key="2">
    <source>
        <dbReference type="ARBA" id="ARBA00022475"/>
    </source>
</evidence>
<feature type="transmembrane region" description="Helical" evidence="7">
    <location>
        <begin position="246"/>
        <end position="267"/>
    </location>
</feature>
<dbReference type="PANTHER" id="PTHR30572">
    <property type="entry name" value="MEMBRANE COMPONENT OF TRANSPORTER-RELATED"/>
    <property type="match status" value="1"/>
</dbReference>
<reference evidence="9 10" key="1">
    <citation type="submission" date="2018-06" db="EMBL/GenBank/DDBJ databases">
        <title>Paenibacillus imtechensis sp. nov.</title>
        <authorList>
            <person name="Pinnaka A.K."/>
            <person name="Singh H."/>
            <person name="Kaur M."/>
        </authorList>
    </citation>
    <scope>NUCLEOTIDE SEQUENCE [LARGE SCALE GENOMIC DNA]</scope>
    <source>
        <strain evidence="9 10">SMB1</strain>
    </source>
</reference>
<evidence type="ECO:0000313" key="10">
    <source>
        <dbReference type="Proteomes" id="UP000249522"/>
    </source>
</evidence>
<dbReference type="AlphaFoldDB" id="A0A2W1LS21"/>
<feature type="transmembrane region" description="Helical" evidence="7">
    <location>
        <begin position="776"/>
        <end position="799"/>
    </location>
</feature>
<dbReference type="Pfam" id="PF02687">
    <property type="entry name" value="FtsX"/>
    <property type="match status" value="1"/>
</dbReference>
<keyword evidence="5 7" id="KW-0472">Membrane</keyword>
<evidence type="ECO:0000256" key="5">
    <source>
        <dbReference type="ARBA" id="ARBA00023136"/>
    </source>
</evidence>
<dbReference type="OrthoDB" id="2797562at2"/>
<keyword evidence="2" id="KW-1003">Cell membrane</keyword>
<dbReference type="Proteomes" id="UP000249522">
    <property type="component" value="Unassembled WGS sequence"/>
</dbReference>